<evidence type="ECO:0000256" key="3">
    <source>
        <dbReference type="ARBA" id="ARBA00022448"/>
    </source>
</evidence>
<dbReference type="RefSeq" id="WP_264882978.1">
    <property type="nucleotide sequence ID" value="NZ_JAPDOB010000002.1"/>
</dbReference>
<dbReference type="PANTHER" id="PTHR30290:SF10">
    <property type="entry name" value="PERIPLASMIC OLIGOPEPTIDE-BINDING PROTEIN-RELATED"/>
    <property type="match status" value="1"/>
</dbReference>
<dbReference type="InterPro" id="IPR000914">
    <property type="entry name" value="SBP_5_dom"/>
</dbReference>
<organism evidence="6 7">
    <name type="scientific">Sphingomonas arvum</name>
    <dbReference type="NCBI Taxonomy" id="2992113"/>
    <lineage>
        <taxon>Bacteria</taxon>
        <taxon>Pseudomonadati</taxon>
        <taxon>Pseudomonadota</taxon>
        <taxon>Alphaproteobacteria</taxon>
        <taxon>Sphingomonadales</taxon>
        <taxon>Sphingomonadaceae</taxon>
        <taxon>Sphingomonas</taxon>
    </lineage>
</organism>
<comment type="caution">
    <text evidence="6">The sequence shown here is derived from an EMBL/GenBank/DDBJ whole genome shotgun (WGS) entry which is preliminary data.</text>
</comment>
<dbReference type="Gene3D" id="3.10.105.10">
    <property type="entry name" value="Dipeptide-binding Protein, Domain 3"/>
    <property type="match status" value="1"/>
</dbReference>
<comment type="subcellular location">
    <subcellularLocation>
        <location evidence="1">Periplasm</location>
    </subcellularLocation>
</comment>
<protein>
    <submittedName>
        <fullName evidence="6">ABC transporter substrate-binding protein</fullName>
    </submittedName>
</protein>
<dbReference type="PANTHER" id="PTHR30290">
    <property type="entry name" value="PERIPLASMIC BINDING COMPONENT OF ABC TRANSPORTER"/>
    <property type="match status" value="1"/>
</dbReference>
<keyword evidence="7" id="KW-1185">Reference proteome</keyword>
<keyword evidence="3" id="KW-0813">Transport</keyword>
<dbReference type="EMBL" id="JAPDOB010000002">
    <property type="protein sequence ID" value="MCW3798234.1"/>
    <property type="molecule type" value="Genomic_DNA"/>
</dbReference>
<keyword evidence="4" id="KW-0732">Signal</keyword>
<accession>A0ABT3JGM1</accession>
<gene>
    <name evidence="6" type="ORF">OMW55_10520</name>
</gene>
<evidence type="ECO:0000256" key="1">
    <source>
        <dbReference type="ARBA" id="ARBA00004418"/>
    </source>
</evidence>
<evidence type="ECO:0000256" key="2">
    <source>
        <dbReference type="ARBA" id="ARBA00005695"/>
    </source>
</evidence>
<sequence length="482" mass="51534">MNARRLVLLAAALLAAGCRKQEEGAVRVTVIGEPPAIVDPAAAPLTEPQAVLLANTAQGLVRFDAAGNIVAGLAERWNVSDDGLSYIFRLQTGTWPSGRKISAQDVARLLRRQTARASRNPVKDTVGAIKQIVAMTDRVLAIELSAPRPNLLQLLAQPEFALVRSGQGTGPFIATPSGDGLRLVRELPVGEEEQPRRETVQLTAANVEAAVRAFAGDRTDLVLGGRFSDLGVALGTRLPRGVLRFDPASGLFGLVPARATGPAADKAVRVLLDQALDRDALVAALGVADLVARASILEPGLDGGLPPAVPPWTAQPLADRQAALSAEAARLLPREEGQPQPTIRVVLPEGPGAAILLQRLRTDWGALGLAVELAGKGAPADFRLLDQVAPSTSPAWFLRTFRCDAVPVCSAPADERLEAARATLDPRQRAQFLFEAERLMRDDVLFLPLSAPVRWSLNRNLPGFVENRFARHSLIDLRNRPE</sequence>
<comment type="similarity">
    <text evidence="2">Belongs to the bacterial solute-binding protein 5 family.</text>
</comment>
<dbReference type="InterPro" id="IPR039424">
    <property type="entry name" value="SBP_5"/>
</dbReference>
<dbReference type="PROSITE" id="PS51257">
    <property type="entry name" value="PROKAR_LIPOPROTEIN"/>
    <property type="match status" value="1"/>
</dbReference>
<feature type="domain" description="Solute-binding protein family 5" evidence="5">
    <location>
        <begin position="69"/>
        <end position="376"/>
    </location>
</feature>
<evidence type="ECO:0000259" key="5">
    <source>
        <dbReference type="Pfam" id="PF00496"/>
    </source>
</evidence>
<evidence type="ECO:0000313" key="7">
    <source>
        <dbReference type="Proteomes" id="UP001526246"/>
    </source>
</evidence>
<proteinExistence type="inferred from homology"/>
<reference evidence="6 7" key="1">
    <citation type="submission" date="2022-10" db="EMBL/GenBank/DDBJ databases">
        <title>Sphingomonas sp.</title>
        <authorList>
            <person name="Jin C."/>
        </authorList>
    </citation>
    <scope>NUCLEOTIDE SEQUENCE [LARGE SCALE GENOMIC DNA]</scope>
    <source>
        <strain evidence="6 7">BN140010</strain>
    </source>
</reference>
<dbReference type="Gene3D" id="3.90.76.10">
    <property type="entry name" value="Dipeptide-binding Protein, Domain 1"/>
    <property type="match status" value="1"/>
</dbReference>
<evidence type="ECO:0000313" key="6">
    <source>
        <dbReference type="EMBL" id="MCW3798234.1"/>
    </source>
</evidence>
<dbReference type="Proteomes" id="UP001526246">
    <property type="component" value="Unassembled WGS sequence"/>
</dbReference>
<name>A0ABT3JGM1_9SPHN</name>
<evidence type="ECO:0000256" key="4">
    <source>
        <dbReference type="ARBA" id="ARBA00022729"/>
    </source>
</evidence>
<dbReference type="Pfam" id="PF00496">
    <property type="entry name" value="SBP_bac_5"/>
    <property type="match status" value="1"/>
</dbReference>
<dbReference type="SUPFAM" id="SSF53850">
    <property type="entry name" value="Periplasmic binding protein-like II"/>
    <property type="match status" value="1"/>
</dbReference>